<gene>
    <name evidence="1" type="ORF">L1987_71260</name>
</gene>
<dbReference type="Proteomes" id="UP001056120">
    <property type="component" value="Linkage Group LG24"/>
</dbReference>
<reference evidence="1 2" key="2">
    <citation type="journal article" date="2022" name="Mol. Ecol. Resour.">
        <title>The genomes of chicory, endive, great burdock and yacon provide insights into Asteraceae paleo-polyploidization history and plant inulin production.</title>
        <authorList>
            <person name="Fan W."/>
            <person name="Wang S."/>
            <person name="Wang H."/>
            <person name="Wang A."/>
            <person name="Jiang F."/>
            <person name="Liu H."/>
            <person name="Zhao H."/>
            <person name="Xu D."/>
            <person name="Zhang Y."/>
        </authorList>
    </citation>
    <scope>NUCLEOTIDE SEQUENCE [LARGE SCALE GENOMIC DNA]</scope>
    <source>
        <strain evidence="2">cv. Yunnan</strain>
        <tissue evidence="1">Leaves</tissue>
    </source>
</reference>
<protein>
    <submittedName>
        <fullName evidence="1">Uncharacterized protein</fullName>
    </submittedName>
</protein>
<organism evidence="1 2">
    <name type="scientific">Smallanthus sonchifolius</name>
    <dbReference type="NCBI Taxonomy" id="185202"/>
    <lineage>
        <taxon>Eukaryota</taxon>
        <taxon>Viridiplantae</taxon>
        <taxon>Streptophyta</taxon>
        <taxon>Embryophyta</taxon>
        <taxon>Tracheophyta</taxon>
        <taxon>Spermatophyta</taxon>
        <taxon>Magnoliopsida</taxon>
        <taxon>eudicotyledons</taxon>
        <taxon>Gunneridae</taxon>
        <taxon>Pentapetalae</taxon>
        <taxon>asterids</taxon>
        <taxon>campanulids</taxon>
        <taxon>Asterales</taxon>
        <taxon>Asteraceae</taxon>
        <taxon>Asteroideae</taxon>
        <taxon>Heliantheae alliance</taxon>
        <taxon>Millerieae</taxon>
        <taxon>Smallanthus</taxon>
    </lineage>
</organism>
<proteinExistence type="predicted"/>
<accession>A0ACB9ARB8</accession>
<sequence length="158" mass="17310">MKCEHFLSDDLPKIDIRADPQAREKSHSLGSPISSRLGFVRCCILRLFHAESSKAKSLKILVKGPSPSSRPSYKNFRVSSSSSSDDARRKGENEDGVTGKDNVNDDDVVGDNDFDAGDSDSDFDAGNFSLAHNEDQENVVGKDKGKCIMEEEEDTPNV</sequence>
<name>A0ACB9ARB8_9ASTR</name>
<dbReference type="EMBL" id="CM042041">
    <property type="protein sequence ID" value="KAI3712697.1"/>
    <property type="molecule type" value="Genomic_DNA"/>
</dbReference>
<evidence type="ECO:0000313" key="1">
    <source>
        <dbReference type="EMBL" id="KAI3712697.1"/>
    </source>
</evidence>
<keyword evidence="2" id="KW-1185">Reference proteome</keyword>
<reference evidence="2" key="1">
    <citation type="journal article" date="2022" name="Mol. Ecol. Resour.">
        <title>The genomes of chicory, endive, great burdock and yacon provide insights into Asteraceae palaeo-polyploidization history and plant inulin production.</title>
        <authorList>
            <person name="Fan W."/>
            <person name="Wang S."/>
            <person name="Wang H."/>
            <person name="Wang A."/>
            <person name="Jiang F."/>
            <person name="Liu H."/>
            <person name="Zhao H."/>
            <person name="Xu D."/>
            <person name="Zhang Y."/>
        </authorList>
    </citation>
    <scope>NUCLEOTIDE SEQUENCE [LARGE SCALE GENOMIC DNA]</scope>
    <source>
        <strain evidence="2">cv. Yunnan</strain>
    </source>
</reference>
<evidence type="ECO:0000313" key="2">
    <source>
        <dbReference type="Proteomes" id="UP001056120"/>
    </source>
</evidence>
<comment type="caution">
    <text evidence="1">The sequence shown here is derived from an EMBL/GenBank/DDBJ whole genome shotgun (WGS) entry which is preliminary data.</text>
</comment>